<dbReference type="Gene3D" id="3.30.565.60">
    <property type="match status" value="1"/>
</dbReference>
<evidence type="ECO:0000313" key="3">
    <source>
        <dbReference type="Proteomes" id="UP001437460"/>
    </source>
</evidence>
<dbReference type="RefSeq" id="WP_349228468.1">
    <property type="nucleotide sequence ID" value="NZ_JBBMFJ010000003.1"/>
</dbReference>
<protein>
    <submittedName>
        <fullName evidence="2">ATP-binding protein</fullName>
    </submittedName>
</protein>
<sequence length="489" mass="55295">MARDTLFSGESKNVEYKVTLPDKSEKYMKTIVAFANTQGGKLVVGIDDKTHEIVGVENEILFQVMDGIANAVSDSCMPQIIPDIEPQTVDGKTVIVVSVEAGKNRPYYLKSKGKENGTYIRVAGTSRQAFPEKIRELEMEGARISWDELTCVGYSVSDEATERLCQDIENFRKKAGMTEHSVKKEQLINWKILKQSEGQVMATNAYALLTSDYFPFSKTQCAVFKGTDRAVFLDKREFTGPIYAQIESAVDFVLRNIRLGARIDGLVRKEKYELPLEAIREMIINAHCHRNLLDESCIQVAVYDDRLEVTSPGGLYNGLTYEEVMNGHSKIRNKAIANIFSQMGLVEAWGSGIKRILNAAKEYGLLEPKFQEFDNMFRVELFRDSLPMTLENKNIGETSEKHRRNIGEASEKQETVDFNSTQLEILKLLMENNRLSAVKLAEKIGVASRNIENNIKKLKELDILVRHGSPKNGYWEVIDCSEKNDEDTE</sequence>
<dbReference type="PRINTS" id="PR00033">
    <property type="entry name" value="HTHASNC"/>
</dbReference>
<keyword evidence="2" id="KW-0547">Nucleotide-binding</keyword>
<name>A0ABV1HJT6_9FIRM</name>
<dbReference type="Gene3D" id="3.30.950.30">
    <property type="entry name" value="Schlafen, AAA domain"/>
    <property type="match status" value="1"/>
</dbReference>
<dbReference type="PANTHER" id="PTHR30595">
    <property type="entry name" value="GLPR-RELATED TRANSCRIPTIONAL REPRESSOR"/>
    <property type="match status" value="1"/>
</dbReference>
<dbReference type="PANTHER" id="PTHR30595:SF6">
    <property type="entry name" value="SCHLAFEN ALBA-2 DOMAIN-CONTAINING PROTEIN"/>
    <property type="match status" value="1"/>
</dbReference>
<dbReference type="InterPro" id="IPR000485">
    <property type="entry name" value="AsnC-type_HTH_dom"/>
</dbReference>
<gene>
    <name evidence="2" type="ORF">WMO41_02785</name>
</gene>
<evidence type="ECO:0000259" key="1">
    <source>
        <dbReference type="Pfam" id="PF04326"/>
    </source>
</evidence>
<evidence type="ECO:0000313" key="2">
    <source>
        <dbReference type="EMBL" id="MEQ2562112.1"/>
    </source>
</evidence>
<keyword evidence="3" id="KW-1185">Reference proteome</keyword>
<dbReference type="Gene3D" id="1.10.10.10">
    <property type="entry name" value="Winged helix-like DNA-binding domain superfamily/Winged helix DNA-binding domain"/>
    <property type="match status" value="1"/>
</dbReference>
<dbReference type="InterPro" id="IPR011991">
    <property type="entry name" value="ArsR-like_HTH"/>
</dbReference>
<comment type="caution">
    <text evidence="2">The sequence shown here is derived from an EMBL/GenBank/DDBJ whole genome shotgun (WGS) entry which is preliminary data.</text>
</comment>
<organism evidence="2 3">
    <name type="scientific">Ventrimonas faecis</name>
    <dbReference type="NCBI Taxonomy" id="3133170"/>
    <lineage>
        <taxon>Bacteria</taxon>
        <taxon>Bacillati</taxon>
        <taxon>Bacillota</taxon>
        <taxon>Clostridia</taxon>
        <taxon>Lachnospirales</taxon>
        <taxon>Lachnospiraceae</taxon>
        <taxon>Ventrimonas</taxon>
    </lineage>
</organism>
<reference evidence="2 3" key="1">
    <citation type="submission" date="2024-03" db="EMBL/GenBank/DDBJ databases">
        <title>Human intestinal bacterial collection.</title>
        <authorList>
            <person name="Pauvert C."/>
            <person name="Hitch T.C.A."/>
            <person name="Clavel T."/>
        </authorList>
    </citation>
    <scope>NUCLEOTIDE SEQUENCE [LARGE SCALE GENOMIC DNA]</scope>
    <source>
        <strain evidence="2 3">CLA-AP-H27</strain>
    </source>
</reference>
<dbReference type="Pfam" id="PF13412">
    <property type="entry name" value="HTH_24"/>
    <property type="match status" value="1"/>
</dbReference>
<feature type="domain" description="Schlafen AlbA-2" evidence="1">
    <location>
        <begin position="10"/>
        <end position="128"/>
    </location>
</feature>
<dbReference type="Proteomes" id="UP001437460">
    <property type="component" value="Unassembled WGS sequence"/>
</dbReference>
<proteinExistence type="predicted"/>
<dbReference type="GO" id="GO:0005524">
    <property type="term" value="F:ATP binding"/>
    <property type="evidence" value="ECO:0007669"/>
    <property type="project" value="UniProtKB-KW"/>
</dbReference>
<dbReference type="InterPro" id="IPR038475">
    <property type="entry name" value="RecG_C_sf"/>
</dbReference>
<dbReference type="InterPro" id="IPR038461">
    <property type="entry name" value="Schlafen_AlbA_2_dom_sf"/>
</dbReference>
<dbReference type="Pfam" id="PF04326">
    <property type="entry name" value="SLFN_AlbA_2"/>
    <property type="match status" value="1"/>
</dbReference>
<dbReference type="CDD" id="cd00090">
    <property type="entry name" value="HTH_ARSR"/>
    <property type="match status" value="1"/>
</dbReference>
<dbReference type="SUPFAM" id="SSF46785">
    <property type="entry name" value="Winged helix' DNA-binding domain"/>
    <property type="match status" value="1"/>
</dbReference>
<dbReference type="InterPro" id="IPR007421">
    <property type="entry name" value="Schlafen_AlbA_2_dom"/>
</dbReference>
<dbReference type="InterPro" id="IPR036388">
    <property type="entry name" value="WH-like_DNA-bd_sf"/>
</dbReference>
<dbReference type="InterPro" id="IPR036390">
    <property type="entry name" value="WH_DNA-bd_sf"/>
</dbReference>
<dbReference type="EMBL" id="JBBMFJ010000003">
    <property type="protein sequence ID" value="MEQ2562112.1"/>
    <property type="molecule type" value="Genomic_DNA"/>
</dbReference>
<accession>A0ABV1HJT6</accession>
<dbReference type="Pfam" id="PF13749">
    <property type="entry name" value="HATPase_c_4"/>
    <property type="match status" value="1"/>
</dbReference>
<keyword evidence="2" id="KW-0067">ATP-binding</keyword>